<dbReference type="Pfam" id="PF02903">
    <property type="entry name" value="Alpha-amylase_N"/>
    <property type="match status" value="1"/>
</dbReference>
<keyword evidence="2" id="KW-0378">Hydrolase</keyword>
<dbReference type="GO" id="GO:0005975">
    <property type="term" value="P:carbohydrate metabolic process"/>
    <property type="evidence" value="ECO:0007669"/>
    <property type="project" value="InterPro"/>
</dbReference>
<dbReference type="SUPFAM" id="SSF51011">
    <property type="entry name" value="Glycosyl hydrolase domain"/>
    <property type="match status" value="1"/>
</dbReference>
<dbReference type="AlphaFoldDB" id="A0A9X4KS60"/>
<dbReference type="Proteomes" id="UP001153404">
    <property type="component" value="Unassembled WGS sequence"/>
</dbReference>
<evidence type="ECO:0000259" key="4">
    <source>
        <dbReference type="SMART" id="SM00642"/>
    </source>
</evidence>
<dbReference type="Gene3D" id="3.20.20.80">
    <property type="entry name" value="Glycosidases"/>
    <property type="match status" value="1"/>
</dbReference>
<organism evidence="5 6">
    <name type="scientific">Cohnella rhizosphaerae</name>
    <dbReference type="NCBI Taxonomy" id="1457232"/>
    <lineage>
        <taxon>Bacteria</taxon>
        <taxon>Bacillati</taxon>
        <taxon>Bacillota</taxon>
        <taxon>Bacilli</taxon>
        <taxon>Bacillales</taxon>
        <taxon>Paenibacillaceae</taxon>
        <taxon>Cohnella</taxon>
    </lineage>
</organism>
<proteinExistence type="inferred from homology"/>
<dbReference type="Gene3D" id="2.60.40.1180">
    <property type="entry name" value="Golgi alpha-mannosidase II"/>
    <property type="match status" value="1"/>
</dbReference>
<reference evidence="5" key="1">
    <citation type="submission" date="2022-10" db="EMBL/GenBank/DDBJ databases">
        <title>Comparative genomic analysis of Cohnella hashimotonis sp. nov., isolated from the International Space Station.</title>
        <authorList>
            <person name="Simpson A."/>
            <person name="Venkateswaran K."/>
        </authorList>
    </citation>
    <scope>NUCLEOTIDE SEQUENCE</scope>
    <source>
        <strain evidence="5">DSM 28161</strain>
    </source>
</reference>
<dbReference type="InterPro" id="IPR032091">
    <property type="entry name" value="Malt_amylase-like_C"/>
</dbReference>
<evidence type="ECO:0000256" key="3">
    <source>
        <dbReference type="ARBA" id="ARBA00023295"/>
    </source>
</evidence>
<dbReference type="Gene3D" id="2.60.40.10">
    <property type="entry name" value="Immunoglobulins"/>
    <property type="match status" value="1"/>
</dbReference>
<dbReference type="PANTHER" id="PTHR10357">
    <property type="entry name" value="ALPHA-AMYLASE FAMILY MEMBER"/>
    <property type="match status" value="1"/>
</dbReference>
<evidence type="ECO:0000256" key="1">
    <source>
        <dbReference type="ARBA" id="ARBA00008061"/>
    </source>
</evidence>
<name>A0A9X4KS60_9BACL</name>
<dbReference type="InterPro" id="IPR006047">
    <property type="entry name" value="GH13_cat_dom"/>
</dbReference>
<gene>
    <name evidence="5" type="ORF">OMP40_12955</name>
</gene>
<comment type="caution">
    <text evidence="5">The sequence shown here is derived from an EMBL/GenBank/DDBJ whole genome shotgun (WGS) entry which is preliminary data.</text>
</comment>
<dbReference type="Gene3D" id="3.90.400.10">
    <property type="entry name" value="Oligo-1,6-glucosidase, Domain 2"/>
    <property type="match status" value="1"/>
</dbReference>
<dbReference type="PANTHER" id="PTHR10357:SF210">
    <property type="entry name" value="MALTODEXTRIN GLUCOSIDASE"/>
    <property type="match status" value="1"/>
</dbReference>
<protein>
    <submittedName>
        <fullName evidence="5">Alpha-glycosidase</fullName>
    </submittedName>
</protein>
<evidence type="ECO:0000256" key="2">
    <source>
        <dbReference type="ARBA" id="ARBA00022801"/>
    </source>
</evidence>
<dbReference type="InterPro" id="IPR017853">
    <property type="entry name" value="GH"/>
</dbReference>
<dbReference type="Pfam" id="PF16657">
    <property type="entry name" value="Malt_amylase_C"/>
    <property type="match status" value="1"/>
</dbReference>
<sequence>MIQLEAVYHRMGQNWSYAYDDDTLHIRLRTKRADVPRVDLICGDKYDWSKANEEVAMERWCSDALFDYWQAAVRPKYRRLVYYFALRDGQETVYYLEKGFFEQPPTVMYEGLFDFPYLNPQDVHKPPAWVKEAVFYQIFPERFANGDPSISPPDALPWGGVPTPTNFFGGDLQGVIDHLDHLSELGVDAVYFNPLFAATTNHKYDTTDYMRVDPQFGTNEKLKELVEACHARGIRVLLDGVFNHCGRSFAPFQDVLEKGPESRYADWFRVRQWPLGVVDGVPTYETFSFEPIMPKLNTGNPEVKDYLLNVGRYWIEEVGLDGWRLDVANEVDHEFWREFRRVVKQANPSAYILGEIMHDAMPWLQGDQFDAVMNYPFTNILLNFFAHRTTDATRFAHAIGAQLASYPQQISEVAFNLLGSHDTVRLLTLCEGDKRRLMLATLFQMTFQGTPCVYYGDEIGMDGAHDPLNRQCMEWDPAKQDRPLFDFFRSLIALRKAHPAVRGSGLAFVPIESQPQVLAYERWDANERFLIVMNNQERPVSIDVPVAQADAGWRDANTGAAVSAGAAGALHAELPAYGYAIWRAPASARAALTAEASVAE</sequence>
<dbReference type="InterPro" id="IPR045857">
    <property type="entry name" value="O16G_dom_2"/>
</dbReference>
<evidence type="ECO:0000313" key="5">
    <source>
        <dbReference type="EMBL" id="MDG0810154.1"/>
    </source>
</evidence>
<keyword evidence="3" id="KW-0326">Glycosidase</keyword>
<evidence type="ECO:0000313" key="6">
    <source>
        <dbReference type="Proteomes" id="UP001153404"/>
    </source>
</evidence>
<dbReference type="InterPro" id="IPR013780">
    <property type="entry name" value="Glyco_hydro_b"/>
</dbReference>
<accession>A0A9X4KS60</accession>
<dbReference type="InterPro" id="IPR013783">
    <property type="entry name" value="Ig-like_fold"/>
</dbReference>
<keyword evidence="6" id="KW-1185">Reference proteome</keyword>
<dbReference type="SMART" id="SM00642">
    <property type="entry name" value="Aamy"/>
    <property type="match status" value="1"/>
</dbReference>
<dbReference type="GO" id="GO:0004553">
    <property type="term" value="F:hydrolase activity, hydrolyzing O-glycosyl compounds"/>
    <property type="evidence" value="ECO:0007669"/>
    <property type="project" value="InterPro"/>
</dbReference>
<dbReference type="CDD" id="cd02857">
    <property type="entry name" value="E_set_CDase_PDE_N"/>
    <property type="match status" value="1"/>
</dbReference>
<dbReference type="SUPFAM" id="SSF51445">
    <property type="entry name" value="(Trans)glycosidases"/>
    <property type="match status" value="1"/>
</dbReference>
<feature type="domain" description="Glycosyl hydrolase family 13 catalytic" evidence="4">
    <location>
        <begin position="137"/>
        <end position="495"/>
    </location>
</feature>
<dbReference type="Pfam" id="PF00128">
    <property type="entry name" value="Alpha-amylase"/>
    <property type="match status" value="1"/>
</dbReference>
<dbReference type="RefSeq" id="WP_277531832.1">
    <property type="nucleotide sequence ID" value="NZ_JAPDIA010000003.1"/>
</dbReference>
<dbReference type="EMBL" id="JAPDIA010000003">
    <property type="protein sequence ID" value="MDG0810154.1"/>
    <property type="molecule type" value="Genomic_DNA"/>
</dbReference>
<comment type="similarity">
    <text evidence="1">Belongs to the glycosyl hydrolase 13 family.</text>
</comment>
<dbReference type="InterPro" id="IPR004185">
    <property type="entry name" value="Glyco_hydro_13_lg-like_dom"/>
</dbReference>
<dbReference type="CDD" id="cd11338">
    <property type="entry name" value="AmyAc_CMD"/>
    <property type="match status" value="1"/>
</dbReference>